<dbReference type="GO" id="GO:0016020">
    <property type="term" value="C:membrane"/>
    <property type="evidence" value="ECO:0007669"/>
    <property type="project" value="UniProtKB-SubCell"/>
</dbReference>
<dbReference type="InterPro" id="IPR005828">
    <property type="entry name" value="MFS_sugar_transport-like"/>
</dbReference>
<name>A0A9Q0YQN4_HOLLE</name>
<comment type="subcellular location">
    <subcellularLocation>
        <location evidence="1">Membrane</location>
        <topology evidence="1">Multi-pass membrane protein</topology>
    </subcellularLocation>
</comment>
<dbReference type="Proteomes" id="UP001152320">
    <property type="component" value="Chromosome 16"/>
</dbReference>
<accession>A0A9Q0YQN4</accession>
<evidence type="ECO:0000256" key="3">
    <source>
        <dbReference type="ARBA" id="ARBA00022989"/>
    </source>
</evidence>
<dbReference type="SUPFAM" id="SSF103473">
    <property type="entry name" value="MFS general substrate transporter"/>
    <property type="match status" value="1"/>
</dbReference>
<evidence type="ECO:0000256" key="5">
    <source>
        <dbReference type="SAM" id="Phobius"/>
    </source>
</evidence>
<feature type="transmembrane region" description="Helical" evidence="5">
    <location>
        <begin position="20"/>
        <end position="37"/>
    </location>
</feature>
<organism evidence="6 7">
    <name type="scientific">Holothuria leucospilota</name>
    <name type="common">Black long sea cucumber</name>
    <name type="synonym">Mertensiothuria leucospilota</name>
    <dbReference type="NCBI Taxonomy" id="206669"/>
    <lineage>
        <taxon>Eukaryota</taxon>
        <taxon>Metazoa</taxon>
        <taxon>Echinodermata</taxon>
        <taxon>Eleutherozoa</taxon>
        <taxon>Echinozoa</taxon>
        <taxon>Holothuroidea</taxon>
        <taxon>Aspidochirotacea</taxon>
        <taxon>Aspidochirotida</taxon>
        <taxon>Holothuriidae</taxon>
        <taxon>Holothuria</taxon>
    </lineage>
</organism>
<proteinExistence type="predicted"/>
<reference evidence="6" key="1">
    <citation type="submission" date="2021-10" db="EMBL/GenBank/DDBJ databases">
        <title>Tropical sea cucumber genome reveals ecological adaptation and Cuvierian tubules defense mechanism.</title>
        <authorList>
            <person name="Chen T."/>
        </authorList>
    </citation>
    <scope>NUCLEOTIDE SEQUENCE</scope>
    <source>
        <strain evidence="6">Nanhai2018</strain>
        <tissue evidence="6">Muscle</tissue>
    </source>
</reference>
<dbReference type="InterPro" id="IPR036259">
    <property type="entry name" value="MFS_trans_sf"/>
</dbReference>
<sequence length="297" mass="34631">MKFDDVLVLIGEFGRYQRRMYFLCCLVGISIAFQQMLQVFHLGIDEEHWCAVEEFSNEVEQCYKDYRKTDVQQYKQCIDKYRNLSIPRKKDGSFSQCRKYDAVYDVGTEFVLVNYTYDISENKTISCDEGWVQDRSNLVRTINSDFELWCDREPKARISQMFFFAGVFFGSLFFGFMADWVGRCKTFFVTVTWLSLSSVLNAFAPTYWTYVLCRFLVATGNMGTFELAFVIGLVVQESARWLITKGRYSEAETIIRNAAKVNKTTDKLPPNFMEQLEKTAVVCSLWWAFGLGVFELQ</sequence>
<keyword evidence="2 5" id="KW-0812">Transmembrane</keyword>
<dbReference type="OrthoDB" id="3936150at2759"/>
<evidence type="ECO:0000313" key="6">
    <source>
        <dbReference type="EMBL" id="KAJ8026815.1"/>
    </source>
</evidence>
<keyword evidence="7" id="KW-1185">Reference proteome</keyword>
<dbReference type="AlphaFoldDB" id="A0A9Q0YQN4"/>
<dbReference type="GO" id="GO:0022857">
    <property type="term" value="F:transmembrane transporter activity"/>
    <property type="evidence" value="ECO:0007669"/>
    <property type="project" value="InterPro"/>
</dbReference>
<keyword evidence="3 5" id="KW-1133">Transmembrane helix</keyword>
<comment type="caution">
    <text evidence="6">The sequence shown here is derived from an EMBL/GenBank/DDBJ whole genome shotgun (WGS) entry which is preliminary data.</text>
</comment>
<evidence type="ECO:0000256" key="2">
    <source>
        <dbReference type="ARBA" id="ARBA00022692"/>
    </source>
</evidence>
<evidence type="ECO:0000256" key="1">
    <source>
        <dbReference type="ARBA" id="ARBA00004141"/>
    </source>
</evidence>
<gene>
    <name evidence="6" type="ORF">HOLleu_31758</name>
</gene>
<feature type="transmembrane region" description="Helical" evidence="5">
    <location>
        <begin position="214"/>
        <end position="235"/>
    </location>
</feature>
<keyword evidence="4 5" id="KW-0472">Membrane</keyword>
<dbReference type="PANTHER" id="PTHR24064">
    <property type="entry name" value="SOLUTE CARRIER FAMILY 22 MEMBER"/>
    <property type="match status" value="1"/>
</dbReference>
<protein>
    <submittedName>
        <fullName evidence="6">Organic cation transporter protein</fullName>
    </submittedName>
</protein>
<dbReference type="Gene3D" id="1.10.286.90">
    <property type="entry name" value="MFS transporter, transmembrane helix TM10b"/>
    <property type="match status" value="1"/>
</dbReference>
<dbReference type="Gene3D" id="1.20.1250.20">
    <property type="entry name" value="MFS general substrate transporter like domains"/>
    <property type="match status" value="1"/>
</dbReference>
<dbReference type="Pfam" id="PF00083">
    <property type="entry name" value="Sugar_tr"/>
    <property type="match status" value="1"/>
</dbReference>
<feature type="transmembrane region" description="Helical" evidence="5">
    <location>
        <begin position="187"/>
        <end position="208"/>
    </location>
</feature>
<evidence type="ECO:0000256" key="4">
    <source>
        <dbReference type="ARBA" id="ARBA00023136"/>
    </source>
</evidence>
<feature type="transmembrane region" description="Helical" evidence="5">
    <location>
        <begin position="161"/>
        <end position="180"/>
    </location>
</feature>
<dbReference type="EMBL" id="JAIZAY010000016">
    <property type="protein sequence ID" value="KAJ8026815.1"/>
    <property type="molecule type" value="Genomic_DNA"/>
</dbReference>
<evidence type="ECO:0000313" key="7">
    <source>
        <dbReference type="Proteomes" id="UP001152320"/>
    </source>
</evidence>